<dbReference type="AlphaFoldDB" id="A0A642KPM6"/>
<reference evidence="2 3" key="1">
    <citation type="journal article" date="2019" name="Nat. Med.">
        <title>A library of human gut bacterial isolates paired with longitudinal multiomics data enables mechanistic microbiome research.</title>
        <authorList>
            <person name="Poyet M."/>
            <person name="Groussin M."/>
            <person name="Gibbons S.M."/>
            <person name="Avila-Pacheco J."/>
            <person name="Jiang X."/>
            <person name="Kearney S.M."/>
            <person name="Perrotta A.R."/>
            <person name="Berdy B."/>
            <person name="Zhao S."/>
            <person name="Lieberman T.D."/>
            <person name="Swanson P.K."/>
            <person name="Smith M."/>
            <person name="Roesemann S."/>
            <person name="Alexander J.E."/>
            <person name="Rich S.A."/>
            <person name="Livny J."/>
            <person name="Vlamakis H."/>
            <person name="Clish C."/>
            <person name="Bullock K."/>
            <person name="Deik A."/>
            <person name="Scott J."/>
            <person name="Pierce K.A."/>
            <person name="Xavier R.J."/>
            <person name="Alm E.J."/>
        </authorList>
    </citation>
    <scope>NUCLEOTIDE SEQUENCE [LARGE SCALE GENOMIC DNA]</scope>
    <source>
        <strain evidence="2 3">BIOML-A7</strain>
    </source>
</reference>
<organism evidence="2 3">
    <name type="scientific">Bacteroides fragilis</name>
    <dbReference type="NCBI Taxonomy" id="817"/>
    <lineage>
        <taxon>Bacteria</taxon>
        <taxon>Pseudomonadati</taxon>
        <taxon>Bacteroidota</taxon>
        <taxon>Bacteroidia</taxon>
        <taxon>Bacteroidales</taxon>
        <taxon>Bacteroidaceae</taxon>
        <taxon>Bacteroides</taxon>
    </lineage>
</organism>
<accession>A0A642KPM6</accession>
<dbReference type="InterPro" id="IPR043732">
    <property type="entry name" value="DUF5675"/>
</dbReference>
<comment type="caution">
    <text evidence="2">The sequence shown here is derived from an EMBL/GenBank/DDBJ whole genome shotgun (WGS) entry which is preliminary data.</text>
</comment>
<name>A0A642KPM6_BACFG</name>
<evidence type="ECO:0000259" key="1">
    <source>
        <dbReference type="Pfam" id="PF18925"/>
    </source>
</evidence>
<sequence length="147" mass="16421">MKLTLKRKFLGDKYTIADLFIDDKFFCNTIEDTVRELPITCSYTPKGQSCKCKGKIYAETAIPPGIYKVTMEYSPRFKRKLPFLHNVPHFLGVLIHNGNDETASAGCLIVGNNTVKGKVTNSRVTSDKLNAILSTEPHITIEIINGK</sequence>
<dbReference type="EMBL" id="VWAW01000008">
    <property type="protein sequence ID" value="KAA5173780.1"/>
    <property type="molecule type" value="Genomic_DNA"/>
</dbReference>
<dbReference type="Proteomes" id="UP000436803">
    <property type="component" value="Unassembled WGS sequence"/>
</dbReference>
<dbReference type="Pfam" id="PF18925">
    <property type="entry name" value="DUF5675"/>
    <property type="match status" value="1"/>
</dbReference>
<evidence type="ECO:0000313" key="3">
    <source>
        <dbReference type="Proteomes" id="UP000436803"/>
    </source>
</evidence>
<evidence type="ECO:0000313" key="2">
    <source>
        <dbReference type="EMBL" id="KAA5173780.1"/>
    </source>
</evidence>
<feature type="domain" description="DUF5675" evidence="1">
    <location>
        <begin position="4"/>
        <end position="133"/>
    </location>
</feature>
<protein>
    <recommendedName>
        <fullName evidence="1">DUF5675 domain-containing protein</fullName>
    </recommendedName>
</protein>
<gene>
    <name evidence="2" type="ORF">F2Z29_11300</name>
</gene>
<proteinExistence type="predicted"/>